<gene>
    <name evidence="1" type="ORF">PCC79_15840</name>
</gene>
<dbReference type="EMBL" id="CP115965">
    <property type="protein sequence ID" value="WZW98337.1"/>
    <property type="molecule type" value="Genomic_DNA"/>
</dbReference>
<dbReference type="Proteomes" id="UP001434337">
    <property type="component" value="Chromosome"/>
</dbReference>
<protein>
    <recommendedName>
        <fullName evidence="3">Thioredoxin family protein</fullName>
    </recommendedName>
</protein>
<accession>A0ABZ3C7T0</accession>
<organism evidence="1 2">
    <name type="scientific">Propioniciclava soli</name>
    <dbReference type="NCBI Taxonomy" id="2775081"/>
    <lineage>
        <taxon>Bacteria</taxon>
        <taxon>Bacillati</taxon>
        <taxon>Actinomycetota</taxon>
        <taxon>Actinomycetes</taxon>
        <taxon>Propionibacteriales</taxon>
        <taxon>Propionibacteriaceae</taxon>
        <taxon>Propioniciclava</taxon>
    </lineage>
</organism>
<evidence type="ECO:0000313" key="2">
    <source>
        <dbReference type="Proteomes" id="UP001434337"/>
    </source>
</evidence>
<dbReference type="RefSeq" id="WP_342372404.1">
    <property type="nucleotide sequence ID" value="NZ_CP115965.1"/>
</dbReference>
<evidence type="ECO:0000313" key="1">
    <source>
        <dbReference type="EMBL" id="WZW98337.1"/>
    </source>
</evidence>
<reference evidence="1 2" key="1">
    <citation type="journal article" date="2023" name="Environ Microbiome">
        <title>A coral-associated actinobacterium mitigates coral bleaching under heat stress.</title>
        <authorList>
            <person name="Li J."/>
            <person name="Zou Y."/>
            <person name="Li Q."/>
            <person name="Zhang J."/>
            <person name="Bourne D.G."/>
            <person name="Lyu Y."/>
            <person name="Liu C."/>
            <person name="Zhang S."/>
        </authorList>
    </citation>
    <scope>NUCLEOTIDE SEQUENCE [LARGE SCALE GENOMIC DNA]</scope>
    <source>
        <strain evidence="1 2">SCSIO 13291</strain>
    </source>
</reference>
<keyword evidence="2" id="KW-1185">Reference proteome</keyword>
<evidence type="ECO:0008006" key="3">
    <source>
        <dbReference type="Google" id="ProtNLM"/>
    </source>
</evidence>
<proteinExistence type="predicted"/>
<name>A0ABZ3C7T0_9ACTN</name>
<sequence>MTIQQGVTYHGECRVEQEEGLRVRVEVLSIDECPNSRIAVEEAEAALASLGLSATAVVERRVTSPADAAATAFAGSPTVLIDGVDVIPGTAPTSTLACRIYRTGTGTKGYPSRAQIVDAILARADQQQ</sequence>
<dbReference type="Gene3D" id="3.40.30.10">
    <property type="entry name" value="Glutaredoxin"/>
    <property type="match status" value="1"/>
</dbReference>